<comment type="caution">
    <text evidence="17">The sequence shown here is derived from an EMBL/GenBank/DDBJ whole genome shotgun (WGS) entry which is preliminary data.</text>
</comment>
<dbReference type="Gene3D" id="1.10.630.10">
    <property type="entry name" value="Cytochrome P450"/>
    <property type="match status" value="1"/>
</dbReference>
<evidence type="ECO:0000256" key="10">
    <source>
        <dbReference type="ARBA" id="ARBA00023002"/>
    </source>
</evidence>
<protein>
    <recommendedName>
        <fullName evidence="5">unspecific monooxygenase</fullName>
        <ecNumber evidence="5">1.14.14.1</ecNumber>
    </recommendedName>
</protein>
<reference evidence="17 18" key="1">
    <citation type="submission" date="2024-06" db="EMBL/GenBank/DDBJ databases">
        <title>A chromosome-level genome assembly of beet webworm, Loxostege sticticalis.</title>
        <authorList>
            <person name="Zhang Y."/>
        </authorList>
    </citation>
    <scope>NUCLEOTIDE SEQUENCE [LARGE SCALE GENOMIC DNA]</scope>
    <source>
        <strain evidence="17">AQ028</strain>
        <tissue evidence="17">Male pupae</tissue>
    </source>
</reference>
<evidence type="ECO:0000256" key="16">
    <source>
        <dbReference type="RuleBase" id="RU000461"/>
    </source>
</evidence>
<dbReference type="SUPFAM" id="SSF48264">
    <property type="entry name" value="Cytochrome P450"/>
    <property type="match status" value="1"/>
</dbReference>
<dbReference type="AlphaFoldDB" id="A0ABD0SM36"/>
<name>A0ABD0SM36_LOXSC</name>
<dbReference type="CDD" id="cd11056">
    <property type="entry name" value="CYP6-like"/>
    <property type="match status" value="1"/>
</dbReference>
<dbReference type="InterPro" id="IPR036396">
    <property type="entry name" value="Cyt_P450_sf"/>
</dbReference>
<evidence type="ECO:0000256" key="7">
    <source>
        <dbReference type="ARBA" id="ARBA00022723"/>
    </source>
</evidence>
<sequence>MITWFVIILALFIFYLYNVRNFDYWKKRGVAFVKPMVLFGSTQEPFFMKKSMTQLLTQWYQEYPYEKVVGYFYTTTPGLVIRDPELVKRVLVTDFASFYERGLLPGDSKSYEPLLSNLFFVEGDLWRVLRQRMTPAFTSGKLRAMFPLIVERAEKLQIRALSAARDGKVIDARDMMARYTTDFIGACGFGLDADSLNEEDSDFRRLGNEIFKFRWIDAVKSLGKEFFPELFKNVKFLGRMENQVLSLVYDIQKQRNFKPSKRNDFIDLLMEFQQKGATEVESLEKVKPDGTPERTTMELTDTLLAAQVFVFFAAGFETSSSSTSYTLHQLAHNPDVLKKVQKNIDEVLSKHNNKLSYEAVKDMTYLEWTFKEGMRLFPSLGYLNRKCVRKYTFPELNLTIDKDVMISIPLQGLHTDPQYFDNPLEFRPERFDPQNSKSLNKFVYLPFGEGPRACIGERLGLMQSIAGMAAILSKFDVEPAPGTSIQVKVEGKLDIVQSIEGGIPLILRERKKIY</sequence>
<dbReference type="InterPro" id="IPR002401">
    <property type="entry name" value="Cyt_P450_E_grp-I"/>
</dbReference>
<dbReference type="InterPro" id="IPR017972">
    <property type="entry name" value="Cyt_P450_CS"/>
</dbReference>
<keyword evidence="8" id="KW-0256">Endoplasmic reticulum</keyword>
<evidence type="ECO:0000256" key="3">
    <source>
        <dbReference type="ARBA" id="ARBA00004406"/>
    </source>
</evidence>
<comment type="subcellular location">
    <subcellularLocation>
        <location evidence="3">Endoplasmic reticulum membrane</location>
        <topology evidence="3">Peripheral membrane protein</topology>
    </subcellularLocation>
    <subcellularLocation>
        <location evidence="2">Microsome membrane</location>
        <topology evidence="2">Peripheral membrane protein</topology>
    </subcellularLocation>
</comment>
<evidence type="ECO:0000256" key="1">
    <source>
        <dbReference type="ARBA" id="ARBA00001971"/>
    </source>
</evidence>
<comment type="cofactor">
    <cofactor evidence="1 15">
        <name>heme</name>
        <dbReference type="ChEBI" id="CHEBI:30413"/>
    </cofactor>
</comment>
<keyword evidence="9" id="KW-0492">Microsome</keyword>
<dbReference type="PANTHER" id="PTHR24292:SF45">
    <property type="entry name" value="CYTOCHROME P450 6G1-RELATED"/>
    <property type="match status" value="1"/>
</dbReference>
<dbReference type="GO" id="GO:0016712">
    <property type="term" value="F:oxidoreductase activity, acting on paired donors, with incorporation or reduction of molecular oxygen, reduced flavin or flavoprotein as one donor, and incorporation of one atom of oxygen"/>
    <property type="evidence" value="ECO:0007669"/>
    <property type="project" value="UniProtKB-EC"/>
</dbReference>
<keyword evidence="7 15" id="KW-0479">Metal-binding</keyword>
<dbReference type="PRINTS" id="PR00463">
    <property type="entry name" value="EP450I"/>
</dbReference>
<evidence type="ECO:0000256" key="2">
    <source>
        <dbReference type="ARBA" id="ARBA00004174"/>
    </source>
</evidence>
<comment type="catalytic activity">
    <reaction evidence="14">
        <text>an organic molecule + reduced [NADPH--hemoprotein reductase] + O2 = an alcohol + oxidized [NADPH--hemoprotein reductase] + H2O + H(+)</text>
        <dbReference type="Rhea" id="RHEA:17149"/>
        <dbReference type="Rhea" id="RHEA-COMP:11964"/>
        <dbReference type="Rhea" id="RHEA-COMP:11965"/>
        <dbReference type="ChEBI" id="CHEBI:15377"/>
        <dbReference type="ChEBI" id="CHEBI:15378"/>
        <dbReference type="ChEBI" id="CHEBI:15379"/>
        <dbReference type="ChEBI" id="CHEBI:30879"/>
        <dbReference type="ChEBI" id="CHEBI:57618"/>
        <dbReference type="ChEBI" id="CHEBI:58210"/>
        <dbReference type="ChEBI" id="CHEBI:142491"/>
        <dbReference type="EC" id="1.14.14.1"/>
    </reaction>
</comment>
<keyword evidence="11 15" id="KW-0408">Iron</keyword>
<evidence type="ECO:0000256" key="14">
    <source>
        <dbReference type="ARBA" id="ARBA00047827"/>
    </source>
</evidence>
<keyword evidence="6 15" id="KW-0349">Heme</keyword>
<evidence type="ECO:0000256" key="4">
    <source>
        <dbReference type="ARBA" id="ARBA00010617"/>
    </source>
</evidence>
<evidence type="ECO:0000256" key="11">
    <source>
        <dbReference type="ARBA" id="ARBA00023004"/>
    </source>
</evidence>
<dbReference type="Proteomes" id="UP001549921">
    <property type="component" value="Unassembled WGS sequence"/>
</dbReference>
<proteinExistence type="inferred from homology"/>
<keyword evidence="13" id="KW-0472">Membrane</keyword>
<comment type="similarity">
    <text evidence="4 16">Belongs to the cytochrome P450 family.</text>
</comment>
<organism evidence="17 18">
    <name type="scientific">Loxostege sticticalis</name>
    <name type="common">Beet webworm moth</name>
    <dbReference type="NCBI Taxonomy" id="481309"/>
    <lineage>
        <taxon>Eukaryota</taxon>
        <taxon>Metazoa</taxon>
        <taxon>Ecdysozoa</taxon>
        <taxon>Arthropoda</taxon>
        <taxon>Hexapoda</taxon>
        <taxon>Insecta</taxon>
        <taxon>Pterygota</taxon>
        <taxon>Neoptera</taxon>
        <taxon>Endopterygota</taxon>
        <taxon>Lepidoptera</taxon>
        <taxon>Glossata</taxon>
        <taxon>Ditrysia</taxon>
        <taxon>Pyraloidea</taxon>
        <taxon>Crambidae</taxon>
        <taxon>Pyraustinae</taxon>
        <taxon>Loxostege</taxon>
    </lineage>
</organism>
<evidence type="ECO:0000313" key="18">
    <source>
        <dbReference type="Proteomes" id="UP001549921"/>
    </source>
</evidence>
<evidence type="ECO:0000256" key="12">
    <source>
        <dbReference type="ARBA" id="ARBA00023033"/>
    </source>
</evidence>
<evidence type="ECO:0000256" key="15">
    <source>
        <dbReference type="PIRSR" id="PIRSR602401-1"/>
    </source>
</evidence>
<dbReference type="PROSITE" id="PS00086">
    <property type="entry name" value="CYTOCHROME_P450"/>
    <property type="match status" value="1"/>
</dbReference>
<evidence type="ECO:0000313" key="17">
    <source>
        <dbReference type="EMBL" id="KAL0820912.1"/>
    </source>
</evidence>
<dbReference type="EMBL" id="JBEDNZ010000018">
    <property type="protein sequence ID" value="KAL0820912.1"/>
    <property type="molecule type" value="Genomic_DNA"/>
</dbReference>
<dbReference type="EC" id="1.14.14.1" evidence="5"/>
<dbReference type="InterPro" id="IPR050476">
    <property type="entry name" value="Insect_CytP450_Detox"/>
</dbReference>
<evidence type="ECO:0000256" key="9">
    <source>
        <dbReference type="ARBA" id="ARBA00022848"/>
    </source>
</evidence>
<dbReference type="Pfam" id="PF00067">
    <property type="entry name" value="p450"/>
    <property type="match status" value="1"/>
</dbReference>
<evidence type="ECO:0000256" key="5">
    <source>
        <dbReference type="ARBA" id="ARBA00012109"/>
    </source>
</evidence>
<dbReference type="PANTHER" id="PTHR24292">
    <property type="entry name" value="CYTOCHROME P450"/>
    <property type="match status" value="1"/>
</dbReference>
<evidence type="ECO:0000256" key="13">
    <source>
        <dbReference type="ARBA" id="ARBA00023136"/>
    </source>
</evidence>
<dbReference type="FunFam" id="1.10.630.10:FF:000042">
    <property type="entry name" value="Cytochrome P450"/>
    <property type="match status" value="1"/>
</dbReference>
<dbReference type="GO" id="GO:0046872">
    <property type="term" value="F:metal ion binding"/>
    <property type="evidence" value="ECO:0007669"/>
    <property type="project" value="UniProtKB-KW"/>
</dbReference>
<dbReference type="GO" id="GO:0005789">
    <property type="term" value="C:endoplasmic reticulum membrane"/>
    <property type="evidence" value="ECO:0007669"/>
    <property type="project" value="UniProtKB-SubCell"/>
</dbReference>
<dbReference type="InterPro" id="IPR001128">
    <property type="entry name" value="Cyt_P450"/>
</dbReference>
<gene>
    <name evidence="17" type="ORF">ABMA28_005572</name>
</gene>
<feature type="binding site" description="axial binding residue" evidence="15">
    <location>
        <position position="454"/>
    </location>
    <ligand>
        <name>heme</name>
        <dbReference type="ChEBI" id="CHEBI:30413"/>
    </ligand>
    <ligandPart>
        <name>Fe</name>
        <dbReference type="ChEBI" id="CHEBI:18248"/>
    </ligandPart>
</feature>
<dbReference type="PRINTS" id="PR00385">
    <property type="entry name" value="P450"/>
</dbReference>
<keyword evidence="10 16" id="KW-0560">Oxidoreductase</keyword>
<keyword evidence="12 16" id="KW-0503">Monooxygenase</keyword>
<evidence type="ECO:0000256" key="6">
    <source>
        <dbReference type="ARBA" id="ARBA00022617"/>
    </source>
</evidence>
<accession>A0ABD0SM36</accession>
<evidence type="ECO:0000256" key="8">
    <source>
        <dbReference type="ARBA" id="ARBA00022824"/>
    </source>
</evidence>